<dbReference type="AlphaFoldDB" id="A0A8S4C322"/>
<evidence type="ECO:0000313" key="2">
    <source>
        <dbReference type="Proteomes" id="UP000837675"/>
    </source>
</evidence>
<sequence length="349" mass="38336">MLKIIGTMSGTSCDGIDVALIETDGESKLKLKGGMVIPYESSFSTVLKNIYKENDYKKVIKLEKALTEYHANAIKRFLNTNDINASEIDLIGFHGHTVFHNPGEGLTWQIGNANLLAELTGRLVASDFRRRDIAAGGQGAPLVPVFHQALARSLGLNNTIFLNIGGVSNITYIDKEEIIAFDAGPGNAIIDDFLYKRAAISYDEGGKIGARGKVDFEVVRTFQKDVFYNSSIPKSLDRNHFNYIDLNFANLEDGAATLTYITADFIKKSFKILNREVKQIIVCGGGRKNKFLMGLLEEVKQIDEYSVDGDLIEAYAFGYLAARTVKKLPISYPTTTGVKTPKSGGTLVL</sequence>
<comment type="caution">
    <text evidence="1">The sequence shown here is derived from an EMBL/GenBank/DDBJ whole genome shotgun (WGS) entry which is preliminary data.</text>
</comment>
<dbReference type="NCBIfam" id="NF007141">
    <property type="entry name" value="PRK09585.1-5"/>
    <property type="match status" value="1"/>
</dbReference>
<dbReference type="HAMAP" id="MF_01270">
    <property type="entry name" value="AnhMurNAc_kinase"/>
    <property type="match status" value="1"/>
</dbReference>
<dbReference type="GO" id="GO:0016301">
    <property type="term" value="F:kinase activity"/>
    <property type="evidence" value="ECO:0007669"/>
    <property type="project" value="UniProtKB-KW"/>
</dbReference>
<gene>
    <name evidence="1" type="ORF">MHYMCMPASI_00832</name>
</gene>
<protein>
    <submittedName>
        <fullName evidence="1">Anhydro-N-acetylmuramic acid kinase</fullName>
    </submittedName>
</protein>
<dbReference type="Pfam" id="PF03702">
    <property type="entry name" value="AnmK"/>
    <property type="match status" value="1"/>
</dbReference>
<name>A0A8S4C322_9ACAR</name>
<dbReference type="GO" id="GO:0006040">
    <property type="term" value="P:amino sugar metabolic process"/>
    <property type="evidence" value="ECO:0007669"/>
    <property type="project" value="InterPro"/>
</dbReference>
<dbReference type="InterPro" id="IPR005338">
    <property type="entry name" value="Anhydro_N_Ac-Mur_kinase"/>
</dbReference>
<dbReference type="Gene3D" id="3.30.420.40">
    <property type="match status" value="2"/>
</dbReference>
<dbReference type="PANTHER" id="PTHR30605:SF0">
    <property type="entry name" value="ANHYDRO-N-ACETYLMURAMIC ACID KINASE"/>
    <property type="match status" value="1"/>
</dbReference>
<keyword evidence="1" id="KW-0808">Transferase</keyword>
<keyword evidence="2" id="KW-1185">Reference proteome</keyword>
<evidence type="ECO:0000313" key="1">
    <source>
        <dbReference type="EMBL" id="CAG7595514.1"/>
    </source>
</evidence>
<dbReference type="SUPFAM" id="SSF53067">
    <property type="entry name" value="Actin-like ATPase domain"/>
    <property type="match status" value="1"/>
</dbReference>
<dbReference type="Proteomes" id="UP000837675">
    <property type="component" value="Unassembled WGS sequence"/>
</dbReference>
<dbReference type="GO" id="GO:0009254">
    <property type="term" value="P:peptidoglycan turnover"/>
    <property type="evidence" value="ECO:0007669"/>
    <property type="project" value="InterPro"/>
</dbReference>
<organism evidence="1 2">
    <name type="scientific">Hyalomma marginatum</name>
    <dbReference type="NCBI Taxonomy" id="34627"/>
    <lineage>
        <taxon>Eukaryota</taxon>
        <taxon>Metazoa</taxon>
        <taxon>Ecdysozoa</taxon>
        <taxon>Arthropoda</taxon>
        <taxon>Chelicerata</taxon>
        <taxon>Arachnida</taxon>
        <taxon>Acari</taxon>
        <taxon>Parasitiformes</taxon>
        <taxon>Ixodida</taxon>
        <taxon>Ixodoidea</taxon>
        <taxon>Ixodidae</taxon>
        <taxon>Hyalomminae</taxon>
        <taxon>Hyalomma</taxon>
    </lineage>
</organism>
<dbReference type="GO" id="GO:0005524">
    <property type="term" value="F:ATP binding"/>
    <property type="evidence" value="ECO:0007669"/>
    <property type="project" value="InterPro"/>
</dbReference>
<reference evidence="1" key="1">
    <citation type="submission" date="2021-06" db="EMBL/GenBank/DDBJ databases">
        <authorList>
            <person name="Nardi T."/>
            <person name="Nardi T."/>
        </authorList>
    </citation>
    <scope>NUCLEOTIDE SEQUENCE</scope>
</reference>
<dbReference type="InterPro" id="IPR043129">
    <property type="entry name" value="ATPase_NBD"/>
</dbReference>
<dbReference type="PANTHER" id="PTHR30605">
    <property type="entry name" value="ANHYDRO-N-ACETYLMURAMIC ACID KINASE"/>
    <property type="match status" value="1"/>
</dbReference>
<keyword evidence="1" id="KW-0418">Kinase</keyword>
<dbReference type="GO" id="GO:0016773">
    <property type="term" value="F:phosphotransferase activity, alcohol group as acceptor"/>
    <property type="evidence" value="ECO:0007669"/>
    <property type="project" value="InterPro"/>
</dbReference>
<accession>A0A8S4C322</accession>
<proteinExistence type="inferred from homology"/>
<dbReference type="EMBL" id="CAJVAF010000311">
    <property type="protein sequence ID" value="CAG7595514.1"/>
    <property type="molecule type" value="Genomic_DNA"/>
</dbReference>